<dbReference type="RefSeq" id="WP_386766480.1">
    <property type="nucleotide sequence ID" value="NZ_JBHSTI010000008.1"/>
</dbReference>
<sequence>MSGQLPSTGRAARLDRALADLLAQAPELEAAAVVSFDGLAMASRLPSGMDEDRVAAMSAALLSLGEKAAQGLGRGDLSQVYVEGESGTVFLISADDEAVLVAVAAAGAKAGLMLYEVRRAASAVGQVLREAAPVVAEPTVDEQALAEAEAAYEAYRASQAVAPMVDAPPAPDPVPAWDPYATEPVSSVRSWS</sequence>
<dbReference type="SUPFAM" id="SSF103196">
    <property type="entry name" value="Roadblock/LC7 domain"/>
    <property type="match status" value="1"/>
</dbReference>
<organism evidence="3 4">
    <name type="scientific">Longivirga aurantiaca</name>
    <dbReference type="NCBI Taxonomy" id="1837743"/>
    <lineage>
        <taxon>Bacteria</taxon>
        <taxon>Bacillati</taxon>
        <taxon>Actinomycetota</taxon>
        <taxon>Actinomycetes</taxon>
        <taxon>Sporichthyales</taxon>
        <taxon>Sporichthyaceae</taxon>
        <taxon>Longivirga</taxon>
    </lineage>
</organism>
<feature type="compositionally biased region" description="Pro residues" evidence="1">
    <location>
        <begin position="166"/>
        <end position="176"/>
    </location>
</feature>
<feature type="region of interest" description="Disordered" evidence="1">
    <location>
        <begin position="164"/>
        <end position="192"/>
    </location>
</feature>
<dbReference type="InterPro" id="IPR053141">
    <property type="entry name" value="Mycobact_SerProt_Inhib_Rv3364c"/>
</dbReference>
<dbReference type="Proteomes" id="UP001596138">
    <property type="component" value="Unassembled WGS sequence"/>
</dbReference>
<evidence type="ECO:0000256" key="1">
    <source>
        <dbReference type="SAM" id="MobiDB-lite"/>
    </source>
</evidence>
<evidence type="ECO:0000313" key="3">
    <source>
        <dbReference type="EMBL" id="MFC6238346.1"/>
    </source>
</evidence>
<dbReference type="PANTHER" id="PTHR36222">
    <property type="entry name" value="SERINE PROTEASE INHIBITOR RV3364C"/>
    <property type="match status" value="1"/>
</dbReference>
<feature type="domain" description="Roadblock/LAMTOR2" evidence="2">
    <location>
        <begin position="15"/>
        <end position="104"/>
    </location>
</feature>
<comment type="caution">
    <text evidence="3">The sequence shown here is derived from an EMBL/GenBank/DDBJ whole genome shotgun (WGS) entry which is preliminary data.</text>
</comment>
<reference evidence="4" key="1">
    <citation type="journal article" date="2019" name="Int. J. Syst. Evol. Microbiol.">
        <title>The Global Catalogue of Microorganisms (GCM) 10K type strain sequencing project: providing services to taxonomists for standard genome sequencing and annotation.</title>
        <authorList>
            <consortium name="The Broad Institute Genomics Platform"/>
            <consortium name="The Broad Institute Genome Sequencing Center for Infectious Disease"/>
            <person name="Wu L."/>
            <person name="Ma J."/>
        </authorList>
    </citation>
    <scope>NUCLEOTIDE SEQUENCE [LARGE SCALE GENOMIC DNA]</scope>
    <source>
        <strain evidence="4">CGMCC 4.7317</strain>
    </source>
</reference>
<evidence type="ECO:0000259" key="2">
    <source>
        <dbReference type="SMART" id="SM00960"/>
    </source>
</evidence>
<protein>
    <submittedName>
        <fullName evidence="3">Roadblock/LC7 domain-containing protein</fullName>
    </submittedName>
</protein>
<dbReference type="InterPro" id="IPR004942">
    <property type="entry name" value="Roadblock/LAMTOR2_dom"/>
</dbReference>
<evidence type="ECO:0000313" key="4">
    <source>
        <dbReference type="Proteomes" id="UP001596138"/>
    </source>
</evidence>
<accession>A0ABW1T0W6</accession>
<gene>
    <name evidence="3" type="ORF">ACFQGU_10695</name>
</gene>
<dbReference type="EMBL" id="JBHSTI010000008">
    <property type="protein sequence ID" value="MFC6238346.1"/>
    <property type="molecule type" value="Genomic_DNA"/>
</dbReference>
<dbReference type="Gene3D" id="3.30.450.30">
    <property type="entry name" value="Dynein light chain 2a, cytoplasmic"/>
    <property type="match status" value="1"/>
</dbReference>
<dbReference type="SMART" id="SM00960">
    <property type="entry name" value="Robl_LC7"/>
    <property type="match status" value="1"/>
</dbReference>
<dbReference type="PANTHER" id="PTHR36222:SF1">
    <property type="entry name" value="SERINE PROTEASE INHIBITOR RV3364C"/>
    <property type="match status" value="1"/>
</dbReference>
<proteinExistence type="predicted"/>
<dbReference type="Pfam" id="PF03259">
    <property type="entry name" value="Robl_LC7"/>
    <property type="match status" value="1"/>
</dbReference>
<keyword evidence="4" id="KW-1185">Reference proteome</keyword>
<name>A0ABW1T0W6_9ACTN</name>